<sequence>MICKGMSVAMERENKQLRGSRLTVTVSARRAGKFAGEWRVGYSTITNRDEALTTVEEATQRGKKANAETKARQSKNTAPSSVKNQMTHPPYIIGTNILKSVAH</sequence>
<dbReference type="Proteomes" id="UP000000305">
    <property type="component" value="Unassembled WGS sequence"/>
</dbReference>
<reference evidence="2 3" key="1">
    <citation type="journal article" date="2011" name="Science">
        <title>The ecoresponsive genome of Daphnia pulex.</title>
        <authorList>
            <person name="Colbourne J.K."/>
            <person name="Pfrender M.E."/>
            <person name="Gilbert D."/>
            <person name="Thomas W.K."/>
            <person name="Tucker A."/>
            <person name="Oakley T.H."/>
            <person name="Tokishita S."/>
            <person name="Aerts A."/>
            <person name="Arnold G.J."/>
            <person name="Basu M.K."/>
            <person name="Bauer D.J."/>
            <person name="Caceres C.E."/>
            <person name="Carmel L."/>
            <person name="Casola C."/>
            <person name="Choi J.H."/>
            <person name="Detter J.C."/>
            <person name="Dong Q."/>
            <person name="Dusheyko S."/>
            <person name="Eads B.D."/>
            <person name="Frohlich T."/>
            <person name="Geiler-Samerotte K.A."/>
            <person name="Gerlach D."/>
            <person name="Hatcher P."/>
            <person name="Jogdeo S."/>
            <person name="Krijgsveld J."/>
            <person name="Kriventseva E.V."/>
            <person name="Kultz D."/>
            <person name="Laforsch C."/>
            <person name="Lindquist E."/>
            <person name="Lopez J."/>
            <person name="Manak J.R."/>
            <person name="Muller J."/>
            <person name="Pangilinan J."/>
            <person name="Patwardhan R.P."/>
            <person name="Pitluck S."/>
            <person name="Pritham E.J."/>
            <person name="Rechtsteiner A."/>
            <person name="Rho M."/>
            <person name="Rogozin I.B."/>
            <person name="Sakarya O."/>
            <person name="Salamov A."/>
            <person name="Schaack S."/>
            <person name="Shapiro H."/>
            <person name="Shiga Y."/>
            <person name="Skalitzky C."/>
            <person name="Smith Z."/>
            <person name="Souvorov A."/>
            <person name="Sung W."/>
            <person name="Tang Z."/>
            <person name="Tsuchiya D."/>
            <person name="Tu H."/>
            <person name="Vos H."/>
            <person name="Wang M."/>
            <person name="Wolf Y.I."/>
            <person name="Yamagata H."/>
            <person name="Yamada T."/>
            <person name="Ye Y."/>
            <person name="Shaw J.R."/>
            <person name="Andrews J."/>
            <person name="Crease T.J."/>
            <person name="Tang H."/>
            <person name="Lucas S.M."/>
            <person name="Robertson H.M."/>
            <person name="Bork P."/>
            <person name="Koonin E.V."/>
            <person name="Zdobnov E.M."/>
            <person name="Grigoriev I.V."/>
            <person name="Lynch M."/>
            <person name="Boore J.L."/>
        </authorList>
    </citation>
    <scope>NUCLEOTIDE SEQUENCE [LARGE SCALE GENOMIC DNA]</scope>
</reference>
<feature type="region of interest" description="Disordered" evidence="1">
    <location>
        <begin position="55"/>
        <end position="89"/>
    </location>
</feature>
<keyword evidence="3" id="KW-1185">Reference proteome</keyword>
<proteinExistence type="predicted"/>
<dbReference type="HOGENOM" id="CLU_2266391_0_0_1"/>
<dbReference type="InParanoid" id="E9GRD3"/>
<evidence type="ECO:0000256" key="1">
    <source>
        <dbReference type="SAM" id="MobiDB-lite"/>
    </source>
</evidence>
<protein>
    <submittedName>
        <fullName evidence="2">Uncharacterized protein</fullName>
    </submittedName>
</protein>
<dbReference type="EMBL" id="GL732559">
    <property type="protein sequence ID" value="EFX78015.1"/>
    <property type="molecule type" value="Genomic_DNA"/>
</dbReference>
<accession>E9GRD3</accession>
<name>E9GRD3_DAPPU</name>
<feature type="compositionally biased region" description="Polar residues" evidence="1">
    <location>
        <begin position="74"/>
        <end position="87"/>
    </location>
</feature>
<dbReference type="KEGG" id="dpx:DAPPUDRAFT_105649"/>
<organism evidence="2 3">
    <name type="scientific">Daphnia pulex</name>
    <name type="common">Water flea</name>
    <dbReference type="NCBI Taxonomy" id="6669"/>
    <lineage>
        <taxon>Eukaryota</taxon>
        <taxon>Metazoa</taxon>
        <taxon>Ecdysozoa</taxon>
        <taxon>Arthropoda</taxon>
        <taxon>Crustacea</taxon>
        <taxon>Branchiopoda</taxon>
        <taxon>Diplostraca</taxon>
        <taxon>Cladocera</taxon>
        <taxon>Anomopoda</taxon>
        <taxon>Daphniidae</taxon>
        <taxon>Daphnia</taxon>
    </lineage>
</organism>
<gene>
    <name evidence="2" type="ORF">DAPPUDRAFT_105649</name>
</gene>
<dbReference type="AlphaFoldDB" id="E9GRD3"/>
<evidence type="ECO:0000313" key="2">
    <source>
        <dbReference type="EMBL" id="EFX78015.1"/>
    </source>
</evidence>
<evidence type="ECO:0000313" key="3">
    <source>
        <dbReference type="Proteomes" id="UP000000305"/>
    </source>
</evidence>